<evidence type="ECO:0000259" key="1">
    <source>
        <dbReference type="Pfam" id="PF05678"/>
    </source>
</evidence>
<dbReference type="Pfam" id="PF05678">
    <property type="entry name" value="VQ"/>
    <property type="match status" value="1"/>
</dbReference>
<gene>
    <name evidence="2" type="ORF">KK1_003234</name>
</gene>
<protein>
    <recommendedName>
        <fullName evidence="1">VQ domain-containing protein</fullName>
    </recommendedName>
</protein>
<dbReference type="InterPro" id="IPR039607">
    <property type="entry name" value="VQ_8/17/18/20/21/25"/>
</dbReference>
<proteinExistence type="predicted"/>
<dbReference type="PANTHER" id="PTHR33143">
    <property type="entry name" value="F16F4.1 PROTEIN-RELATED"/>
    <property type="match status" value="1"/>
</dbReference>
<evidence type="ECO:0000313" key="3">
    <source>
        <dbReference type="Proteomes" id="UP000075243"/>
    </source>
</evidence>
<sequence length="112" mass="12299">MDSQATGHKQLQGPKPASLMVNRNSSKIKKQQHLSPLIVHLRSPKVIHVKPEEFMGLVQQLTGKPVSASSMENGSTVTTTMDENSIEDFIGSAGHTAISVDFQDLMQFLHFV</sequence>
<dbReference type="AlphaFoldDB" id="A0A151SQB1"/>
<accession>A0A151SQB1</accession>
<keyword evidence="3" id="KW-1185">Reference proteome</keyword>
<dbReference type="STRING" id="3821.A0A151SQB1"/>
<feature type="domain" description="VQ" evidence="1">
    <location>
        <begin position="43"/>
        <end position="65"/>
    </location>
</feature>
<evidence type="ECO:0000313" key="2">
    <source>
        <dbReference type="EMBL" id="KYP56983.1"/>
    </source>
</evidence>
<dbReference type="Gramene" id="C.cajan_03162.t">
    <property type="protein sequence ID" value="C.cajan_03162.t.cds1"/>
    <property type="gene ID" value="C.cajan_03162"/>
</dbReference>
<organism evidence="2 3">
    <name type="scientific">Cajanus cajan</name>
    <name type="common">Pigeon pea</name>
    <name type="synonym">Cajanus indicus</name>
    <dbReference type="NCBI Taxonomy" id="3821"/>
    <lineage>
        <taxon>Eukaryota</taxon>
        <taxon>Viridiplantae</taxon>
        <taxon>Streptophyta</taxon>
        <taxon>Embryophyta</taxon>
        <taxon>Tracheophyta</taxon>
        <taxon>Spermatophyta</taxon>
        <taxon>Magnoliopsida</taxon>
        <taxon>eudicotyledons</taxon>
        <taxon>Gunneridae</taxon>
        <taxon>Pentapetalae</taxon>
        <taxon>rosids</taxon>
        <taxon>fabids</taxon>
        <taxon>Fabales</taxon>
        <taxon>Fabaceae</taxon>
        <taxon>Papilionoideae</taxon>
        <taxon>50 kb inversion clade</taxon>
        <taxon>NPAAA clade</taxon>
        <taxon>indigoferoid/millettioid clade</taxon>
        <taxon>Phaseoleae</taxon>
        <taxon>Cajanus</taxon>
    </lineage>
</organism>
<dbReference type="PANTHER" id="PTHR33143:SF63">
    <property type="entry name" value="F16F4.1 PROTEIN"/>
    <property type="match status" value="1"/>
</dbReference>
<dbReference type="OrthoDB" id="1518325at2759"/>
<dbReference type="InterPro" id="IPR008889">
    <property type="entry name" value="VQ"/>
</dbReference>
<dbReference type="EMBL" id="CM003613">
    <property type="protein sequence ID" value="KYP56983.1"/>
    <property type="molecule type" value="Genomic_DNA"/>
</dbReference>
<dbReference type="GO" id="GO:0005634">
    <property type="term" value="C:nucleus"/>
    <property type="evidence" value="ECO:0007669"/>
    <property type="project" value="TreeGrafter"/>
</dbReference>
<name>A0A151SQB1_CAJCA</name>
<reference evidence="2 3" key="1">
    <citation type="journal article" date="2012" name="Nat. Biotechnol.">
        <title>Draft genome sequence of pigeonpea (Cajanus cajan), an orphan legume crop of resource-poor farmers.</title>
        <authorList>
            <person name="Varshney R.K."/>
            <person name="Chen W."/>
            <person name="Li Y."/>
            <person name="Bharti A.K."/>
            <person name="Saxena R.K."/>
            <person name="Schlueter J.A."/>
            <person name="Donoghue M.T."/>
            <person name="Azam S."/>
            <person name="Fan G."/>
            <person name="Whaley A.M."/>
            <person name="Farmer A.D."/>
            <person name="Sheridan J."/>
            <person name="Iwata A."/>
            <person name="Tuteja R."/>
            <person name="Penmetsa R.V."/>
            <person name="Wu W."/>
            <person name="Upadhyaya H.D."/>
            <person name="Yang S.P."/>
            <person name="Shah T."/>
            <person name="Saxena K.B."/>
            <person name="Michael T."/>
            <person name="McCombie W.R."/>
            <person name="Yang B."/>
            <person name="Zhang G."/>
            <person name="Yang H."/>
            <person name="Wang J."/>
            <person name="Spillane C."/>
            <person name="Cook D.R."/>
            <person name="May G.D."/>
            <person name="Xu X."/>
            <person name="Jackson S.A."/>
        </authorList>
    </citation>
    <scope>NUCLEOTIDE SEQUENCE [LARGE SCALE GENOMIC DNA]</scope>
    <source>
        <strain evidence="3">cv. Asha</strain>
    </source>
</reference>
<dbReference type="Proteomes" id="UP000075243">
    <property type="component" value="Chromosome 11"/>
</dbReference>